<name>A0A9Q1QCW8_9CARY</name>
<dbReference type="Proteomes" id="UP001153076">
    <property type="component" value="Unassembled WGS sequence"/>
</dbReference>
<dbReference type="EMBL" id="JAKOGI010000324">
    <property type="protein sequence ID" value="KAJ8436876.1"/>
    <property type="molecule type" value="Genomic_DNA"/>
</dbReference>
<feature type="region of interest" description="Disordered" evidence="1">
    <location>
        <begin position="1"/>
        <end position="50"/>
    </location>
</feature>
<sequence length="217" mass="24632">MEPTQTQNPPRSDGQAFLPKFLPENYKDKDNSGSDEKESDEASNDHVDSEGLVSSLEDIFPESRRRICCVHYNKNFTKDHLGMCKTAYVVMDNMQCIQQAGFQVSYGGHKNQKKPINGQVKRKNNCRQASMNGSVKRKSNCGQGKNLKMIPNSSTTPPISYSFNRKTEKFRCTPIFTLLEAVRKTLMSTIAKKFEIANGWSGKLCPRFTFMLKEIEI</sequence>
<reference evidence="2" key="1">
    <citation type="submission" date="2022-04" db="EMBL/GenBank/DDBJ databases">
        <title>Carnegiea gigantea Genome sequencing and assembly v2.</title>
        <authorList>
            <person name="Copetti D."/>
            <person name="Sanderson M.J."/>
            <person name="Burquez A."/>
            <person name="Wojciechowski M.F."/>
        </authorList>
    </citation>
    <scope>NUCLEOTIDE SEQUENCE</scope>
    <source>
        <strain evidence="2">SGP5-SGP5p</strain>
        <tissue evidence="2">Aerial part</tissue>
    </source>
</reference>
<feature type="compositionally biased region" description="Polar residues" evidence="1">
    <location>
        <begin position="1"/>
        <end position="10"/>
    </location>
</feature>
<gene>
    <name evidence="2" type="ORF">Cgig2_004371</name>
</gene>
<organism evidence="2 3">
    <name type="scientific">Carnegiea gigantea</name>
    <dbReference type="NCBI Taxonomy" id="171969"/>
    <lineage>
        <taxon>Eukaryota</taxon>
        <taxon>Viridiplantae</taxon>
        <taxon>Streptophyta</taxon>
        <taxon>Embryophyta</taxon>
        <taxon>Tracheophyta</taxon>
        <taxon>Spermatophyta</taxon>
        <taxon>Magnoliopsida</taxon>
        <taxon>eudicotyledons</taxon>
        <taxon>Gunneridae</taxon>
        <taxon>Pentapetalae</taxon>
        <taxon>Caryophyllales</taxon>
        <taxon>Cactineae</taxon>
        <taxon>Cactaceae</taxon>
        <taxon>Cactoideae</taxon>
        <taxon>Echinocereeae</taxon>
        <taxon>Carnegiea</taxon>
    </lineage>
</organism>
<dbReference type="AlphaFoldDB" id="A0A9Q1QCW8"/>
<evidence type="ECO:0000256" key="1">
    <source>
        <dbReference type="SAM" id="MobiDB-lite"/>
    </source>
</evidence>
<keyword evidence="3" id="KW-1185">Reference proteome</keyword>
<feature type="compositionally biased region" description="Basic and acidic residues" evidence="1">
    <location>
        <begin position="25"/>
        <end position="36"/>
    </location>
</feature>
<evidence type="ECO:0000313" key="2">
    <source>
        <dbReference type="EMBL" id="KAJ8436876.1"/>
    </source>
</evidence>
<protein>
    <submittedName>
        <fullName evidence="2">Uncharacterized protein</fullName>
    </submittedName>
</protein>
<proteinExistence type="predicted"/>
<comment type="caution">
    <text evidence="2">The sequence shown here is derived from an EMBL/GenBank/DDBJ whole genome shotgun (WGS) entry which is preliminary data.</text>
</comment>
<evidence type="ECO:0000313" key="3">
    <source>
        <dbReference type="Proteomes" id="UP001153076"/>
    </source>
</evidence>
<dbReference type="OrthoDB" id="687700at2759"/>
<accession>A0A9Q1QCW8</accession>